<accession>A0A5J4L6L3</accession>
<feature type="region of interest" description="Disordered" evidence="1">
    <location>
        <begin position="1"/>
        <end position="25"/>
    </location>
</feature>
<feature type="region of interest" description="Disordered" evidence="1">
    <location>
        <begin position="105"/>
        <end position="128"/>
    </location>
</feature>
<evidence type="ECO:0000313" key="2">
    <source>
        <dbReference type="EMBL" id="GES29783.1"/>
    </source>
</evidence>
<comment type="caution">
    <text evidence="2">The sequence shown here is derived from an EMBL/GenBank/DDBJ whole genome shotgun (WGS) entry which is preliminary data.</text>
</comment>
<dbReference type="EMBL" id="BLAG01000007">
    <property type="protein sequence ID" value="GES29783.1"/>
    <property type="molecule type" value="Genomic_DNA"/>
</dbReference>
<dbReference type="AlphaFoldDB" id="A0A5J4L6L3"/>
<evidence type="ECO:0000256" key="1">
    <source>
        <dbReference type="SAM" id="MobiDB-lite"/>
    </source>
</evidence>
<gene>
    <name evidence="2" type="ORF">San01_22700</name>
</gene>
<evidence type="ECO:0000313" key="3">
    <source>
        <dbReference type="Proteomes" id="UP000325598"/>
    </source>
</evidence>
<feature type="compositionally biased region" description="Basic and acidic residues" evidence="1">
    <location>
        <begin position="7"/>
        <end position="20"/>
    </location>
</feature>
<keyword evidence="3" id="KW-1185">Reference proteome</keyword>
<organism evidence="2 3">
    <name type="scientific">Streptomyces angustmyceticus</name>
    <dbReference type="NCBI Taxonomy" id="285578"/>
    <lineage>
        <taxon>Bacteria</taxon>
        <taxon>Bacillati</taxon>
        <taxon>Actinomycetota</taxon>
        <taxon>Actinomycetes</taxon>
        <taxon>Kitasatosporales</taxon>
        <taxon>Streptomycetaceae</taxon>
        <taxon>Streptomyces</taxon>
    </lineage>
</organism>
<dbReference type="Proteomes" id="UP000325598">
    <property type="component" value="Unassembled WGS sequence"/>
</dbReference>
<name>A0A5J4L6L3_9ACTN</name>
<proteinExistence type="predicted"/>
<protein>
    <submittedName>
        <fullName evidence="2">Uncharacterized protein</fullName>
    </submittedName>
</protein>
<sequence length="181" mass="18309">MASAEAASRDDSATARREDTAEPAAYEGSTVLSMCIAAPLQADGCTAPPMAGGTGRRPLLRQPAPGSPGIHLVSAAAAYGAGVYGSAAYGPAAYGPVAAGPAAAAREHPATRTGPPSHAVAHPRGRKPRTSAEALLRAVRKDLPHRLGVPLEVARGPPFAARRCGTVNSSRDCAAARRECV</sequence>
<reference evidence="2 3" key="1">
    <citation type="submission" date="2019-10" db="EMBL/GenBank/DDBJ databases">
        <title>Whole genome shotgun sequence of Streptomyces angustmyceticus NBRC 3934.</title>
        <authorList>
            <person name="Hosoyama A."/>
            <person name="Ichikawa N."/>
            <person name="Kimura A."/>
            <person name="Kitahashi Y."/>
            <person name="Komaki H."/>
            <person name="Uohara A."/>
        </authorList>
    </citation>
    <scope>NUCLEOTIDE SEQUENCE [LARGE SCALE GENOMIC DNA]</scope>
    <source>
        <strain evidence="2 3">NBRC 3934</strain>
    </source>
</reference>